<proteinExistence type="predicted"/>
<reference evidence="9 10" key="1">
    <citation type="submission" date="2024-11" db="EMBL/GenBank/DDBJ databases">
        <title>Chromosome-level genome assembly of the freshwater bivalve Anodonta woodiana.</title>
        <authorList>
            <person name="Chen X."/>
        </authorList>
    </citation>
    <scope>NUCLEOTIDE SEQUENCE [LARGE SCALE GENOMIC DNA]</scope>
    <source>
        <strain evidence="9">MN2024</strain>
        <tissue evidence="9">Gills</tissue>
    </source>
</reference>
<dbReference type="EC" id="2.3.2.23" evidence="3"/>
<comment type="caution">
    <text evidence="9">The sequence shown here is derived from an EMBL/GenBank/DDBJ whole genome shotgun (WGS) entry which is preliminary data.</text>
</comment>
<dbReference type="GO" id="GO:0005524">
    <property type="term" value="F:ATP binding"/>
    <property type="evidence" value="ECO:0007669"/>
    <property type="project" value="UniProtKB-KW"/>
</dbReference>
<evidence type="ECO:0000256" key="4">
    <source>
        <dbReference type="ARBA" id="ARBA00022679"/>
    </source>
</evidence>
<evidence type="ECO:0000256" key="2">
    <source>
        <dbReference type="ARBA" id="ARBA00004906"/>
    </source>
</evidence>
<keyword evidence="10" id="KW-1185">Reference proteome</keyword>
<feature type="domain" description="UBC core" evidence="8">
    <location>
        <begin position="6"/>
        <end position="153"/>
    </location>
</feature>
<dbReference type="GO" id="GO:0061631">
    <property type="term" value="F:ubiquitin conjugating enzyme activity"/>
    <property type="evidence" value="ECO:0007669"/>
    <property type="project" value="UniProtKB-EC"/>
</dbReference>
<evidence type="ECO:0000256" key="1">
    <source>
        <dbReference type="ARBA" id="ARBA00000485"/>
    </source>
</evidence>
<organism evidence="9 10">
    <name type="scientific">Sinanodonta woodiana</name>
    <name type="common">Chinese pond mussel</name>
    <name type="synonym">Anodonta woodiana</name>
    <dbReference type="NCBI Taxonomy" id="1069815"/>
    <lineage>
        <taxon>Eukaryota</taxon>
        <taxon>Metazoa</taxon>
        <taxon>Spiralia</taxon>
        <taxon>Lophotrochozoa</taxon>
        <taxon>Mollusca</taxon>
        <taxon>Bivalvia</taxon>
        <taxon>Autobranchia</taxon>
        <taxon>Heteroconchia</taxon>
        <taxon>Palaeoheterodonta</taxon>
        <taxon>Unionida</taxon>
        <taxon>Unionoidea</taxon>
        <taxon>Unionidae</taxon>
        <taxon>Unioninae</taxon>
        <taxon>Sinanodonta</taxon>
    </lineage>
</organism>
<evidence type="ECO:0000256" key="5">
    <source>
        <dbReference type="ARBA" id="ARBA00022741"/>
    </source>
</evidence>
<keyword evidence="4" id="KW-0808">Transferase</keyword>
<evidence type="ECO:0000313" key="10">
    <source>
        <dbReference type="Proteomes" id="UP001634394"/>
    </source>
</evidence>
<sequence length="154" mass="17488">MSSITTKMKIKAPEYVWISKNPPEGCSAGPVSDDDILQWQAIIVGPCDSPYENGIFELKVSFPGDYPTKPPQITFITPVYHPNIDKSGRIGLDILRHNWRPVLHLHKVLLSIISFLADPDPNEPLVPHIAKQYISDRKQYNSMARKWTRMYASS</sequence>
<dbReference type="Pfam" id="PF00179">
    <property type="entry name" value="UQ_con"/>
    <property type="match status" value="1"/>
</dbReference>
<evidence type="ECO:0000313" key="9">
    <source>
        <dbReference type="EMBL" id="KAL3876898.1"/>
    </source>
</evidence>
<accession>A0ABD3WW88</accession>
<name>A0ABD3WW88_SINWO</name>
<protein>
    <recommendedName>
        <fullName evidence="3">E2 ubiquitin-conjugating enzyme</fullName>
        <ecNumber evidence="3">2.3.2.23</ecNumber>
    </recommendedName>
</protein>
<dbReference type="InterPro" id="IPR000608">
    <property type="entry name" value="UBC"/>
</dbReference>
<dbReference type="PROSITE" id="PS50127">
    <property type="entry name" value="UBC_2"/>
    <property type="match status" value="1"/>
</dbReference>
<dbReference type="SUPFAM" id="SSF54495">
    <property type="entry name" value="UBC-like"/>
    <property type="match status" value="1"/>
</dbReference>
<keyword evidence="6" id="KW-0833">Ubl conjugation pathway</keyword>
<evidence type="ECO:0000259" key="8">
    <source>
        <dbReference type="PROSITE" id="PS50127"/>
    </source>
</evidence>
<comment type="catalytic activity">
    <reaction evidence="1">
        <text>S-ubiquitinyl-[E1 ubiquitin-activating enzyme]-L-cysteine + [E2 ubiquitin-conjugating enzyme]-L-cysteine = [E1 ubiquitin-activating enzyme]-L-cysteine + S-ubiquitinyl-[E2 ubiquitin-conjugating enzyme]-L-cysteine.</text>
        <dbReference type="EC" id="2.3.2.23"/>
    </reaction>
</comment>
<evidence type="ECO:0000256" key="6">
    <source>
        <dbReference type="ARBA" id="ARBA00022786"/>
    </source>
</evidence>
<keyword evidence="5" id="KW-0547">Nucleotide-binding</keyword>
<dbReference type="FunFam" id="3.10.110.10:FF:000101">
    <property type="entry name" value="Ubiquitin-conjugating enzyme E2 D2"/>
    <property type="match status" value="1"/>
</dbReference>
<evidence type="ECO:0000256" key="7">
    <source>
        <dbReference type="ARBA" id="ARBA00022840"/>
    </source>
</evidence>
<dbReference type="Proteomes" id="UP001634394">
    <property type="component" value="Unassembled WGS sequence"/>
</dbReference>
<evidence type="ECO:0000256" key="3">
    <source>
        <dbReference type="ARBA" id="ARBA00012486"/>
    </source>
</evidence>
<keyword evidence="7" id="KW-0067">ATP-binding</keyword>
<comment type="pathway">
    <text evidence="2">Protein modification; protein ubiquitination.</text>
</comment>
<dbReference type="PANTHER" id="PTHR24068">
    <property type="entry name" value="UBIQUITIN-CONJUGATING ENZYME E2"/>
    <property type="match status" value="1"/>
</dbReference>
<dbReference type="EMBL" id="JBJQND010000005">
    <property type="protein sequence ID" value="KAL3876898.1"/>
    <property type="molecule type" value="Genomic_DNA"/>
</dbReference>
<gene>
    <name evidence="9" type="ORF">ACJMK2_034679</name>
</gene>
<dbReference type="Gene3D" id="3.10.110.10">
    <property type="entry name" value="Ubiquitin Conjugating Enzyme"/>
    <property type="match status" value="1"/>
</dbReference>
<dbReference type="SMART" id="SM00212">
    <property type="entry name" value="UBCc"/>
    <property type="match status" value="1"/>
</dbReference>
<dbReference type="InterPro" id="IPR016135">
    <property type="entry name" value="UBQ-conjugating_enzyme/RWD"/>
</dbReference>
<dbReference type="AlphaFoldDB" id="A0ABD3WW88"/>